<gene>
    <name evidence="3" type="ORF">HCU74_02650</name>
</gene>
<name>A0ABX1GCT1_9GAMM</name>
<evidence type="ECO:0000256" key="1">
    <source>
        <dbReference type="ARBA" id="ARBA00005953"/>
    </source>
</evidence>
<sequence length="148" mass="16486">MPTPIDPKHLILDNYPRVITTEPRYSDMDTNAHLNNGAIGTYYENARAHMLIYLFQRPDHFSAQAPDRTILAEITLRYLAEGSFPEPVTVGSAIGHIGNSSFSMVQALFQKDRCIGVAETTMVYQIDGKSAPITGELRERFISQQIAG</sequence>
<organism evidence="3 4">
    <name type="scientific">Spongiibacter thalassae</name>
    <dbReference type="NCBI Taxonomy" id="2721624"/>
    <lineage>
        <taxon>Bacteria</taxon>
        <taxon>Pseudomonadati</taxon>
        <taxon>Pseudomonadota</taxon>
        <taxon>Gammaproteobacteria</taxon>
        <taxon>Cellvibrionales</taxon>
        <taxon>Spongiibacteraceae</taxon>
        <taxon>Spongiibacter</taxon>
    </lineage>
</organism>
<evidence type="ECO:0000313" key="3">
    <source>
        <dbReference type="EMBL" id="NKI16312.1"/>
    </source>
</evidence>
<comment type="caution">
    <text evidence="3">The sequence shown here is derived from an EMBL/GenBank/DDBJ whole genome shotgun (WGS) entry which is preliminary data.</text>
</comment>
<dbReference type="PANTHER" id="PTHR31793">
    <property type="entry name" value="4-HYDROXYBENZOYL-COA THIOESTERASE FAMILY MEMBER"/>
    <property type="match status" value="1"/>
</dbReference>
<comment type="similarity">
    <text evidence="1">Belongs to the 4-hydroxybenzoyl-CoA thioesterase family.</text>
</comment>
<reference evidence="3 4" key="1">
    <citation type="submission" date="2020-04" db="EMBL/GenBank/DDBJ databases">
        <authorList>
            <person name="Yoon J."/>
        </authorList>
    </citation>
    <scope>NUCLEOTIDE SEQUENCE [LARGE SCALE GENOMIC DNA]</scope>
    <source>
        <strain evidence="3 4">KMU-166</strain>
    </source>
</reference>
<dbReference type="PANTHER" id="PTHR31793:SF27">
    <property type="entry name" value="NOVEL THIOESTERASE SUPERFAMILY DOMAIN AND SAPOSIN A-TYPE DOMAIN CONTAINING PROTEIN (0610012H03RIK)"/>
    <property type="match status" value="1"/>
</dbReference>
<dbReference type="Gene3D" id="3.10.129.10">
    <property type="entry name" value="Hotdog Thioesterase"/>
    <property type="match status" value="1"/>
</dbReference>
<evidence type="ECO:0000256" key="2">
    <source>
        <dbReference type="ARBA" id="ARBA00022801"/>
    </source>
</evidence>
<evidence type="ECO:0008006" key="5">
    <source>
        <dbReference type="Google" id="ProtNLM"/>
    </source>
</evidence>
<protein>
    <recommendedName>
        <fullName evidence="5">Thioesterase superfamily protein</fullName>
    </recommendedName>
</protein>
<dbReference type="Proteomes" id="UP000765845">
    <property type="component" value="Unassembled WGS sequence"/>
</dbReference>
<dbReference type="CDD" id="cd00586">
    <property type="entry name" value="4HBT"/>
    <property type="match status" value="1"/>
</dbReference>
<dbReference type="Pfam" id="PF13279">
    <property type="entry name" value="4HBT_2"/>
    <property type="match status" value="1"/>
</dbReference>
<accession>A0ABX1GCT1</accession>
<keyword evidence="2" id="KW-0378">Hydrolase</keyword>
<dbReference type="InterPro" id="IPR029069">
    <property type="entry name" value="HotDog_dom_sf"/>
</dbReference>
<dbReference type="RefSeq" id="WP_168448838.1">
    <property type="nucleotide sequence ID" value="NZ_JAAWWK010000001.1"/>
</dbReference>
<proteinExistence type="inferred from homology"/>
<dbReference type="InterPro" id="IPR050563">
    <property type="entry name" value="4-hydroxybenzoyl-CoA_TE"/>
</dbReference>
<evidence type="ECO:0000313" key="4">
    <source>
        <dbReference type="Proteomes" id="UP000765845"/>
    </source>
</evidence>
<dbReference type="EMBL" id="JAAWWK010000001">
    <property type="protein sequence ID" value="NKI16312.1"/>
    <property type="molecule type" value="Genomic_DNA"/>
</dbReference>
<dbReference type="SUPFAM" id="SSF54637">
    <property type="entry name" value="Thioesterase/thiol ester dehydrase-isomerase"/>
    <property type="match status" value="1"/>
</dbReference>
<keyword evidence="4" id="KW-1185">Reference proteome</keyword>